<feature type="binding site" evidence="3">
    <location>
        <position position="12"/>
    </location>
    <ligand>
        <name>a divalent metal cation</name>
        <dbReference type="ChEBI" id="CHEBI:60240"/>
        <label>1</label>
    </ligand>
</feature>
<dbReference type="InterPro" id="IPR015991">
    <property type="entry name" value="TatD/YcfH-like"/>
</dbReference>
<dbReference type="GO" id="GO:0005829">
    <property type="term" value="C:cytosol"/>
    <property type="evidence" value="ECO:0007669"/>
    <property type="project" value="TreeGrafter"/>
</dbReference>
<sequence>MGKKFSSFIDAHCHITKRSYNLLEIETIALKIKSNNIEFIINNGGHPEENEEVIKLAKEIPELKACIGIHPEAGKDQNDYKQVEELLLKNREHIVGIGEIGLDYYYEDAPSRENQIGSFENQIKLAIKYNLPVVIHIRDKENEFQAYQDAYDILKKYPNIKTMLHTFAGNIEWAKKFMEFPNLLFSFSGVVTYGSSHTTREVIKFLSPERILNETDSPFLRPHPYSNKINDPNNVLYVAYYIAGLKGIGLDKYVDRVNKNLRKLFNL</sequence>
<evidence type="ECO:0000256" key="3">
    <source>
        <dbReference type="PIRSR" id="PIRSR005902-1"/>
    </source>
</evidence>
<dbReference type="EC" id="3.1.21.-" evidence="4"/>
<dbReference type="CDD" id="cd01310">
    <property type="entry name" value="TatD_DNAse"/>
    <property type="match status" value="1"/>
</dbReference>
<dbReference type="EMBL" id="LR214986">
    <property type="protein sequence ID" value="VEU64376.1"/>
    <property type="molecule type" value="Genomic_DNA"/>
</dbReference>
<evidence type="ECO:0000313" key="4">
    <source>
        <dbReference type="EMBL" id="VEU64376.1"/>
    </source>
</evidence>
<dbReference type="GO" id="GO:0004536">
    <property type="term" value="F:DNA nuclease activity"/>
    <property type="evidence" value="ECO:0007669"/>
    <property type="project" value="InterPro"/>
</dbReference>
<feature type="binding site" evidence="3">
    <location>
        <position position="14"/>
    </location>
    <ligand>
        <name>a divalent metal cation</name>
        <dbReference type="ChEBI" id="CHEBI:60240"/>
        <label>1</label>
    </ligand>
</feature>
<dbReference type="RefSeq" id="WP_129720388.1">
    <property type="nucleotide sequence ID" value="NZ_LR214986.1"/>
</dbReference>
<dbReference type="SUPFAM" id="SSF51556">
    <property type="entry name" value="Metallo-dependent hydrolases"/>
    <property type="match status" value="1"/>
</dbReference>
<proteinExistence type="predicted"/>
<feature type="binding site" evidence="3">
    <location>
        <position position="136"/>
    </location>
    <ligand>
        <name>a divalent metal cation</name>
        <dbReference type="ChEBI" id="CHEBI:60240"/>
        <label>2</label>
    </ligand>
</feature>
<dbReference type="NCBIfam" id="TIGR00010">
    <property type="entry name" value="YchF/TatD family DNA exonuclease"/>
    <property type="match status" value="1"/>
</dbReference>
<dbReference type="PANTHER" id="PTHR46124">
    <property type="entry name" value="D-AMINOACYL-TRNA DEACYLASE"/>
    <property type="match status" value="1"/>
</dbReference>
<protein>
    <submittedName>
        <fullName evidence="4">TatD DNase family protein</fullName>
        <ecNumber evidence="4">3.1.21.-</ecNumber>
    </submittedName>
</protein>
<dbReference type="PANTHER" id="PTHR46124:SF2">
    <property type="entry name" value="D-AMINOACYL-TRNA DEACYLASE"/>
    <property type="match status" value="1"/>
</dbReference>
<accession>A0A449AHE0</accession>
<evidence type="ECO:0000313" key="5">
    <source>
        <dbReference type="Proteomes" id="UP000289506"/>
    </source>
</evidence>
<keyword evidence="2 4" id="KW-0378">Hydrolase</keyword>
<organism evidence="4 5">
    <name type="scientific">Mycoplasmopsis cynos</name>
    <dbReference type="NCBI Taxonomy" id="171284"/>
    <lineage>
        <taxon>Bacteria</taxon>
        <taxon>Bacillati</taxon>
        <taxon>Mycoplasmatota</taxon>
        <taxon>Mycoplasmoidales</taxon>
        <taxon>Metamycoplasmataceae</taxon>
        <taxon>Mycoplasmopsis</taxon>
    </lineage>
</organism>
<dbReference type="InterPro" id="IPR001130">
    <property type="entry name" value="TatD-like"/>
</dbReference>
<dbReference type="InterPro" id="IPR032466">
    <property type="entry name" value="Metal_Hydrolase"/>
</dbReference>
<feature type="binding site" evidence="3">
    <location>
        <position position="165"/>
    </location>
    <ligand>
        <name>a divalent metal cation</name>
        <dbReference type="ChEBI" id="CHEBI:60240"/>
        <label>2</label>
    </ligand>
</feature>
<dbReference type="AlphaFoldDB" id="A0A449AHE0"/>
<dbReference type="FunFam" id="3.20.20.140:FF:000005">
    <property type="entry name" value="TatD family hydrolase"/>
    <property type="match status" value="1"/>
</dbReference>
<feature type="binding site" evidence="3">
    <location>
        <position position="99"/>
    </location>
    <ligand>
        <name>a divalent metal cation</name>
        <dbReference type="ChEBI" id="CHEBI:60240"/>
        <label>1</label>
    </ligand>
</feature>
<dbReference type="Pfam" id="PF01026">
    <property type="entry name" value="TatD_DNase"/>
    <property type="match status" value="1"/>
</dbReference>
<keyword evidence="4" id="KW-0614">Plasmid</keyword>
<dbReference type="GO" id="GO:0016788">
    <property type="term" value="F:hydrolase activity, acting on ester bonds"/>
    <property type="evidence" value="ECO:0007669"/>
    <property type="project" value="InterPro"/>
</dbReference>
<dbReference type="Proteomes" id="UP000289506">
    <property type="component" value="Plasmid 13"/>
</dbReference>
<name>A0A449AHE0_9BACT</name>
<evidence type="ECO:0000256" key="1">
    <source>
        <dbReference type="ARBA" id="ARBA00022723"/>
    </source>
</evidence>
<gene>
    <name evidence="4" type="primary">tatD</name>
    <name evidence="4" type="ORF">NCTC10142_00114</name>
</gene>
<geneLocation type="plasmid" evidence="4 5">
    <name>13</name>
</geneLocation>
<keyword evidence="1 3" id="KW-0479">Metal-binding</keyword>
<reference evidence="4 5" key="1">
    <citation type="submission" date="2019-01" db="EMBL/GenBank/DDBJ databases">
        <authorList>
            <consortium name="Pathogen Informatics"/>
        </authorList>
    </citation>
    <scope>NUCLEOTIDE SEQUENCE [LARGE SCALE GENOMIC DNA]</scope>
    <source>
        <strain evidence="4 5">NCTC10142</strain>
        <plasmid evidence="5">13</plasmid>
    </source>
</reference>
<feature type="binding site" evidence="3">
    <location>
        <position position="216"/>
    </location>
    <ligand>
        <name>a divalent metal cation</name>
        <dbReference type="ChEBI" id="CHEBI:60240"/>
        <label>1</label>
    </ligand>
</feature>
<dbReference type="Gene3D" id="3.20.20.140">
    <property type="entry name" value="Metal-dependent hydrolases"/>
    <property type="match status" value="1"/>
</dbReference>
<evidence type="ECO:0000256" key="2">
    <source>
        <dbReference type="ARBA" id="ARBA00022801"/>
    </source>
</evidence>
<dbReference type="GO" id="GO:0046872">
    <property type="term" value="F:metal ion binding"/>
    <property type="evidence" value="ECO:0007669"/>
    <property type="project" value="UniProtKB-KW"/>
</dbReference>
<dbReference type="PIRSF" id="PIRSF005902">
    <property type="entry name" value="DNase_TatD"/>
    <property type="match status" value="1"/>
</dbReference>